<evidence type="ECO:0000256" key="2">
    <source>
        <dbReference type="ARBA" id="ARBA00022692"/>
    </source>
</evidence>
<keyword evidence="2 5" id="KW-0812">Transmembrane</keyword>
<keyword evidence="3 5" id="KW-1133">Transmembrane helix</keyword>
<protein>
    <submittedName>
        <fullName evidence="6">Uncharacterized protein</fullName>
    </submittedName>
</protein>
<dbReference type="Gene3D" id="1.20.1080.10">
    <property type="entry name" value="Glycerol uptake facilitator protein"/>
    <property type="match status" value="1"/>
</dbReference>
<organism evidence="6 7">
    <name type="scientific">Lutzomyia longipalpis</name>
    <name type="common">Sand fly</name>
    <dbReference type="NCBI Taxonomy" id="7200"/>
    <lineage>
        <taxon>Eukaryota</taxon>
        <taxon>Metazoa</taxon>
        <taxon>Ecdysozoa</taxon>
        <taxon>Arthropoda</taxon>
        <taxon>Hexapoda</taxon>
        <taxon>Insecta</taxon>
        <taxon>Pterygota</taxon>
        <taxon>Neoptera</taxon>
        <taxon>Endopterygota</taxon>
        <taxon>Diptera</taxon>
        <taxon>Nematocera</taxon>
        <taxon>Psychodoidea</taxon>
        <taxon>Psychodidae</taxon>
        <taxon>Lutzomyia</taxon>
        <taxon>Lutzomyia</taxon>
    </lineage>
</organism>
<evidence type="ECO:0000256" key="3">
    <source>
        <dbReference type="ARBA" id="ARBA00022989"/>
    </source>
</evidence>
<evidence type="ECO:0000256" key="4">
    <source>
        <dbReference type="ARBA" id="ARBA00023136"/>
    </source>
</evidence>
<keyword evidence="4 5" id="KW-0472">Membrane</keyword>
<evidence type="ECO:0000256" key="5">
    <source>
        <dbReference type="SAM" id="Phobius"/>
    </source>
</evidence>
<dbReference type="EMBL" id="AJWK01031830">
    <property type="status" value="NOT_ANNOTATED_CDS"/>
    <property type="molecule type" value="Genomic_DNA"/>
</dbReference>
<keyword evidence="7" id="KW-1185">Reference proteome</keyword>
<reference evidence="6" key="1">
    <citation type="submission" date="2020-05" db="UniProtKB">
        <authorList>
            <consortium name="EnsemblMetazoa"/>
        </authorList>
    </citation>
    <scope>IDENTIFICATION</scope>
    <source>
        <strain evidence="6">Jacobina</strain>
    </source>
</reference>
<evidence type="ECO:0000256" key="1">
    <source>
        <dbReference type="ARBA" id="ARBA00004141"/>
    </source>
</evidence>
<comment type="subcellular location">
    <subcellularLocation>
        <location evidence="1">Membrane</location>
        <topology evidence="1">Multi-pass membrane protein</topology>
    </subcellularLocation>
</comment>
<dbReference type="Proteomes" id="UP000092461">
    <property type="component" value="Unassembled WGS sequence"/>
</dbReference>
<sequence length="64" mass="7022">MARDLWGLREITTNNRSKLLQALLAEFLGIFMLNLFGCLAATCGNPAVISLTFGLEVFVIISFS</sequence>
<dbReference type="InterPro" id="IPR023271">
    <property type="entry name" value="Aquaporin-like"/>
</dbReference>
<feature type="transmembrane region" description="Helical" evidence="5">
    <location>
        <begin position="47"/>
        <end position="63"/>
    </location>
</feature>
<dbReference type="EnsemblMetazoa" id="LLOJ009247-RA">
    <property type="protein sequence ID" value="LLOJ009247-PA"/>
    <property type="gene ID" value="LLOJ009247"/>
</dbReference>
<dbReference type="AlphaFoldDB" id="A0A1B0CW63"/>
<dbReference type="VEuPathDB" id="VectorBase:LLOJ009247"/>
<dbReference type="SUPFAM" id="SSF81338">
    <property type="entry name" value="Aquaporin-like"/>
    <property type="match status" value="1"/>
</dbReference>
<dbReference type="GO" id="GO:0016020">
    <property type="term" value="C:membrane"/>
    <property type="evidence" value="ECO:0007669"/>
    <property type="project" value="UniProtKB-SubCell"/>
</dbReference>
<feature type="transmembrane region" description="Helical" evidence="5">
    <location>
        <begin position="20"/>
        <end position="41"/>
    </location>
</feature>
<dbReference type="VEuPathDB" id="VectorBase:LLONM1_011322"/>
<evidence type="ECO:0000313" key="6">
    <source>
        <dbReference type="EnsemblMetazoa" id="LLOJ009247-PA"/>
    </source>
</evidence>
<name>A0A1B0CW63_LUTLO</name>
<proteinExistence type="predicted"/>
<accession>A0A1B0CW63</accession>
<evidence type="ECO:0000313" key="7">
    <source>
        <dbReference type="Proteomes" id="UP000092461"/>
    </source>
</evidence>